<dbReference type="InterPro" id="IPR013970">
    <property type="entry name" value="Rfa2"/>
</dbReference>
<dbReference type="GO" id="GO:0031981">
    <property type="term" value="C:nuclear lumen"/>
    <property type="evidence" value="ECO:0007669"/>
    <property type="project" value="UniProtKB-ARBA"/>
</dbReference>
<evidence type="ECO:0000313" key="6">
    <source>
        <dbReference type="Proteomes" id="UP000729402"/>
    </source>
</evidence>
<dbReference type="PANTHER" id="PTHR47058:SF3">
    <property type="entry name" value="REPLICATION PROTEIN A 14 KDA SUBUNIT A-RELATED"/>
    <property type="match status" value="1"/>
</dbReference>
<dbReference type="GO" id="GO:0006260">
    <property type="term" value="P:DNA replication"/>
    <property type="evidence" value="ECO:0007669"/>
    <property type="project" value="InterPro"/>
</dbReference>
<sequence>MLLIYIQSFRLELSAIHAHPAARALCLVQSFTNRVSLVTPDKNANGVGPAARKGGVVLARKESGGRGEWATPWRHRHFARGIPVINFVSGTGLHPPKSGGLADSPAPAAPPPTEVEDSSPPGPRRSLLPCAAGERLGSHRIQGMDTSGPSAFVNGEFMRRFVGRRVRTVVQAQRDEGGLLVGLSADGYQLTIKGASGAPTSHYVEVIGIAENNQTINAEVWTDFGKDFDPAPFHALCILANEHARDLFL</sequence>
<dbReference type="GO" id="GO:0006281">
    <property type="term" value="P:DNA repair"/>
    <property type="evidence" value="ECO:0007669"/>
    <property type="project" value="InterPro"/>
</dbReference>
<dbReference type="CDD" id="cd04479">
    <property type="entry name" value="RPA3"/>
    <property type="match status" value="1"/>
</dbReference>
<dbReference type="GO" id="GO:0003677">
    <property type="term" value="F:DNA binding"/>
    <property type="evidence" value="ECO:0007669"/>
    <property type="project" value="InterPro"/>
</dbReference>
<organism evidence="5 6">
    <name type="scientific">Zizania palustris</name>
    <name type="common">Northern wild rice</name>
    <dbReference type="NCBI Taxonomy" id="103762"/>
    <lineage>
        <taxon>Eukaryota</taxon>
        <taxon>Viridiplantae</taxon>
        <taxon>Streptophyta</taxon>
        <taxon>Embryophyta</taxon>
        <taxon>Tracheophyta</taxon>
        <taxon>Spermatophyta</taxon>
        <taxon>Magnoliopsida</taxon>
        <taxon>Liliopsida</taxon>
        <taxon>Poales</taxon>
        <taxon>Poaceae</taxon>
        <taxon>BOP clade</taxon>
        <taxon>Oryzoideae</taxon>
        <taxon>Oryzeae</taxon>
        <taxon>Zizaniinae</taxon>
        <taxon>Zizania</taxon>
    </lineage>
</organism>
<accession>A0A8J5VIL6</accession>
<comment type="similarity">
    <text evidence="2">Belongs to the replication factor A protein 3 family.</text>
</comment>
<dbReference type="GO" id="GO:0006310">
    <property type="term" value="P:DNA recombination"/>
    <property type="evidence" value="ECO:0007669"/>
    <property type="project" value="InterPro"/>
</dbReference>
<proteinExistence type="inferred from homology"/>
<reference evidence="5" key="1">
    <citation type="journal article" date="2021" name="bioRxiv">
        <title>Whole Genome Assembly and Annotation of Northern Wild Rice, Zizania palustris L., Supports a Whole Genome Duplication in the Zizania Genus.</title>
        <authorList>
            <person name="Haas M."/>
            <person name="Kono T."/>
            <person name="Macchietto M."/>
            <person name="Millas R."/>
            <person name="McGilp L."/>
            <person name="Shao M."/>
            <person name="Duquette J."/>
            <person name="Hirsch C.N."/>
            <person name="Kimball J."/>
        </authorList>
    </citation>
    <scope>NUCLEOTIDE SEQUENCE</scope>
    <source>
        <tissue evidence="5">Fresh leaf tissue</tissue>
    </source>
</reference>
<dbReference type="AlphaFoldDB" id="A0A8J5VIL6"/>
<reference evidence="5" key="2">
    <citation type="submission" date="2021-02" db="EMBL/GenBank/DDBJ databases">
        <authorList>
            <person name="Kimball J.A."/>
            <person name="Haas M.W."/>
            <person name="Macchietto M."/>
            <person name="Kono T."/>
            <person name="Duquette J."/>
            <person name="Shao M."/>
        </authorList>
    </citation>
    <scope>NUCLEOTIDE SEQUENCE</scope>
    <source>
        <tissue evidence="5">Fresh leaf tissue</tissue>
    </source>
</reference>
<dbReference type="PANTHER" id="PTHR47058">
    <property type="entry name" value="REPLICATION PROTEIN A 14 KDA SUBUNIT A-RELATED"/>
    <property type="match status" value="1"/>
</dbReference>
<evidence type="ECO:0000256" key="3">
    <source>
        <dbReference type="ARBA" id="ARBA00023242"/>
    </source>
</evidence>
<evidence type="ECO:0000256" key="4">
    <source>
        <dbReference type="SAM" id="MobiDB-lite"/>
    </source>
</evidence>
<evidence type="ECO:0000256" key="1">
    <source>
        <dbReference type="ARBA" id="ARBA00004123"/>
    </source>
</evidence>
<comment type="subcellular location">
    <subcellularLocation>
        <location evidence="1">Nucleus</location>
    </subcellularLocation>
</comment>
<feature type="region of interest" description="Disordered" evidence="4">
    <location>
        <begin position="95"/>
        <end position="128"/>
    </location>
</feature>
<evidence type="ECO:0000313" key="5">
    <source>
        <dbReference type="EMBL" id="KAG8045559.1"/>
    </source>
</evidence>
<dbReference type="EMBL" id="JAAALK010000290">
    <property type="protein sequence ID" value="KAG8045559.1"/>
    <property type="molecule type" value="Genomic_DNA"/>
</dbReference>
<name>A0A8J5VIL6_ZIZPA</name>
<gene>
    <name evidence="5" type="ORF">GUJ93_ZPchr0008g12494</name>
</gene>
<keyword evidence="6" id="KW-1185">Reference proteome</keyword>
<dbReference type="OrthoDB" id="188186at2759"/>
<dbReference type="Pfam" id="PF08661">
    <property type="entry name" value="Rep_fac-A_3"/>
    <property type="match status" value="1"/>
</dbReference>
<keyword evidence="3" id="KW-0539">Nucleus</keyword>
<evidence type="ECO:0000256" key="2">
    <source>
        <dbReference type="ARBA" id="ARBA00009761"/>
    </source>
</evidence>
<comment type="caution">
    <text evidence="5">The sequence shown here is derived from an EMBL/GenBank/DDBJ whole genome shotgun (WGS) entry which is preliminary data.</text>
</comment>
<dbReference type="Proteomes" id="UP000729402">
    <property type="component" value="Unassembled WGS sequence"/>
</dbReference>
<protein>
    <submittedName>
        <fullName evidence="5">Uncharacterized protein</fullName>
    </submittedName>
</protein>